<proteinExistence type="predicted"/>
<reference evidence="2" key="2">
    <citation type="submission" date="2014-05" db="EMBL/GenBank/DDBJ databases">
        <title>The genome sequences of chimpanzee malaria parasites reveal the path to human adaptation.</title>
        <authorList>
            <person name="Otto T.D."/>
            <person name="Rayner J.C."/>
            <person name="Boehme U."/>
            <person name="Pain A."/>
            <person name="Spottiswoode N."/>
            <person name="Sanders M."/>
            <person name="Quail M."/>
            <person name="Ollomo B."/>
            <person name="Renaud F."/>
            <person name="Thomas A.W."/>
            <person name="Prugnolle F."/>
            <person name="Conway D.J."/>
            <person name="Newbold C."/>
            <person name="Berriman M."/>
        </authorList>
    </citation>
    <scope>NUCLEOTIDE SEQUENCE [LARGE SCALE GENOMIC DNA]</scope>
    <source>
        <strain evidence="2">CDC</strain>
    </source>
</reference>
<name>A0A060RMC0_PLARE</name>
<dbReference type="AlphaFoldDB" id="A0A060RMC0"/>
<dbReference type="InterPro" id="IPR006373">
    <property type="entry name" value="VSA_Rifin"/>
</dbReference>
<dbReference type="Proteomes" id="UP000027581">
    <property type="component" value="Unassembled WGS sequence"/>
</dbReference>
<dbReference type="VEuPathDB" id="PlasmoDB:PRCDC_0048500"/>
<gene>
    <name evidence="2" type="primary">RIF</name>
    <name evidence="2" type="ORF">PRCDC_0048500</name>
</gene>
<dbReference type="EMBL" id="HG810532">
    <property type="protein sequence ID" value="CDO61851.1"/>
    <property type="molecule type" value="Genomic_DNA"/>
</dbReference>
<feature type="non-terminal residue" evidence="2">
    <location>
        <position position="1"/>
    </location>
</feature>
<reference evidence="2" key="1">
    <citation type="submission" date="2014-01" db="EMBL/GenBank/DDBJ databases">
        <authorList>
            <person name="Aslett M."/>
        </authorList>
    </citation>
    <scope>NUCLEOTIDE SEQUENCE</scope>
    <source>
        <strain evidence="2">CDC</strain>
    </source>
</reference>
<evidence type="ECO:0000313" key="3">
    <source>
        <dbReference type="Proteomes" id="UP000027581"/>
    </source>
</evidence>
<evidence type="ECO:0000313" key="2">
    <source>
        <dbReference type="EMBL" id="CDO61851.1"/>
    </source>
</evidence>
<keyword evidence="3" id="KW-1185">Reference proteome</keyword>
<organism evidence="2 3">
    <name type="scientific">Plasmodium reichenowi</name>
    <dbReference type="NCBI Taxonomy" id="5854"/>
    <lineage>
        <taxon>Eukaryota</taxon>
        <taxon>Sar</taxon>
        <taxon>Alveolata</taxon>
        <taxon>Apicomplexa</taxon>
        <taxon>Aconoidasida</taxon>
        <taxon>Haemosporida</taxon>
        <taxon>Plasmodiidae</taxon>
        <taxon>Plasmodium</taxon>
        <taxon>Plasmodium (Laverania)</taxon>
    </lineage>
</organism>
<keyword evidence="1" id="KW-0812">Transmembrane</keyword>
<evidence type="ECO:0000256" key="1">
    <source>
        <dbReference type="SAM" id="Phobius"/>
    </source>
</evidence>
<dbReference type="Pfam" id="PF02009">
    <property type="entry name" value="RIFIN"/>
    <property type="match status" value="1"/>
</dbReference>
<keyword evidence="1" id="KW-0472">Membrane</keyword>
<protein>
    <submittedName>
        <fullName evidence="2">Rifin</fullName>
    </submittedName>
</protein>
<sequence length="159" mass="17818">KVNVELLKSVFFEQSSNNFYNLGEFIHKEYQTTCCVLSNNTNYPICKISDILVQGTNAGKPYVAPKYIIAGKVNEILSDVKTAAALKTIDVTAKETAAIEAAKKGAIDAASTQLYTTIGYSILAILIIVLIMMIIYLILRYRRKKKMKKKLQYIKLLTE</sequence>
<accession>A0A060RMC0</accession>
<keyword evidence="1" id="KW-1133">Transmembrane helix</keyword>
<feature type="transmembrane region" description="Helical" evidence="1">
    <location>
        <begin position="118"/>
        <end position="139"/>
    </location>
</feature>